<reference evidence="2" key="2">
    <citation type="submission" date="2020-09" db="EMBL/GenBank/DDBJ databases">
        <authorList>
            <person name="Sun Q."/>
            <person name="Zhou Y."/>
        </authorList>
    </citation>
    <scope>NUCLEOTIDE SEQUENCE</scope>
    <source>
        <strain evidence="2">CGMCC 1.15758</strain>
    </source>
</reference>
<sequence length="134" mass="15893">MIGKYIRFGLGWFGLLIILALFIIAYYYTNQDRSIDSTKWVPKAEMMTYRAQMKPIVYMKFENGRFSAFDDSISIVGRYYDVSHMLDITENESIQITQSSFLKKIQQAHYFKQNNGVLYLLNESREQIEILYRV</sequence>
<evidence type="ECO:0000313" key="3">
    <source>
        <dbReference type="Proteomes" id="UP000636949"/>
    </source>
</evidence>
<protein>
    <submittedName>
        <fullName evidence="2">Uncharacterized protein</fullName>
    </submittedName>
</protein>
<keyword evidence="3" id="KW-1185">Reference proteome</keyword>
<evidence type="ECO:0000256" key="1">
    <source>
        <dbReference type="SAM" id="Phobius"/>
    </source>
</evidence>
<name>A0A8J3EAB9_9GAMM</name>
<keyword evidence="1" id="KW-1133">Transmembrane helix</keyword>
<organism evidence="2 3">
    <name type="scientific">Cysteiniphilum litorale</name>
    <dbReference type="NCBI Taxonomy" id="2056700"/>
    <lineage>
        <taxon>Bacteria</taxon>
        <taxon>Pseudomonadati</taxon>
        <taxon>Pseudomonadota</taxon>
        <taxon>Gammaproteobacteria</taxon>
        <taxon>Thiotrichales</taxon>
        <taxon>Fastidiosibacteraceae</taxon>
        <taxon>Cysteiniphilum</taxon>
    </lineage>
</organism>
<dbReference type="Proteomes" id="UP000636949">
    <property type="component" value="Unassembled WGS sequence"/>
</dbReference>
<dbReference type="EMBL" id="BMJS01000091">
    <property type="protein sequence ID" value="GGG09070.1"/>
    <property type="molecule type" value="Genomic_DNA"/>
</dbReference>
<keyword evidence="1" id="KW-0472">Membrane</keyword>
<feature type="transmembrane region" description="Helical" evidence="1">
    <location>
        <begin position="6"/>
        <end position="29"/>
    </location>
</feature>
<gene>
    <name evidence="2" type="ORF">GCM10010995_28320</name>
</gene>
<keyword evidence="1" id="KW-0812">Transmembrane</keyword>
<proteinExistence type="predicted"/>
<evidence type="ECO:0000313" key="2">
    <source>
        <dbReference type="EMBL" id="GGG09070.1"/>
    </source>
</evidence>
<comment type="caution">
    <text evidence="2">The sequence shown here is derived from an EMBL/GenBank/DDBJ whole genome shotgun (WGS) entry which is preliminary data.</text>
</comment>
<accession>A0A8J3EAB9</accession>
<dbReference type="RefSeq" id="WP_117004139.1">
    <property type="nucleotide sequence ID" value="NZ_BMJS01000091.1"/>
</dbReference>
<reference evidence="2" key="1">
    <citation type="journal article" date="2014" name="Int. J. Syst. Evol. Microbiol.">
        <title>Complete genome sequence of Corynebacterium casei LMG S-19264T (=DSM 44701T), isolated from a smear-ripened cheese.</title>
        <authorList>
            <consortium name="US DOE Joint Genome Institute (JGI-PGF)"/>
            <person name="Walter F."/>
            <person name="Albersmeier A."/>
            <person name="Kalinowski J."/>
            <person name="Ruckert C."/>
        </authorList>
    </citation>
    <scope>NUCLEOTIDE SEQUENCE</scope>
    <source>
        <strain evidence="2">CGMCC 1.15758</strain>
    </source>
</reference>
<dbReference type="AlphaFoldDB" id="A0A8J3EAB9"/>